<sequence length="148" mass="15436">MIDAMIAGMGLSRVVWLLLAGATAVWGVFVASEPLNQISSCEVVQLDATCGDSIIARYGVGLVLLLAVPVVLCVLPALRVTHGLSWLVAGVLVIGSLLALPATDTVFAALVYYLPVGAIAVVVAGYQIWFDRRSERVPAKQGDTASTA</sequence>
<dbReference type="Proteomes" id="UP000694257">
    <property type="component" value="Chromosome"/>
</dbReference>
<evidence type="ECO:0000313" key="3">
    <source>
        <dbReference type="Proteomes" id="UP000694257"/>
    </source>
</evidence>
<reference evidence="2 3" key="1">
    <citation type="submission" date="2021-07" db="EMBL/GenBank/DDBJ databases">
        <title>Whole Genome Sequence of Nocardia Iowensis.</title>
        <authorList>
            <person name="Lamm A."/>
            <person name="Collins-Fairclough A.M."/>
            <person name="Bunk B."/>
            <person name="Sproer C."/>
        </authorList>
    </citation>
    <scope>NUCLEOTIDE SEQUENCE [LARGE SCALE GENOMIC DNA]</scope>
    <source>
        <strain evidence="2 3">NRRL 5646</strain>
    </source>
</reference>
<keyword evidence="3" id="KW-1185">Reference proteome</keyword>
<accession>A0ABX8RYQ9</accession>
<dbReference type="EMBL" id="CP078145">
    <property type="protein sequence ID" value="QXN94421.1"/>
    <property type="molecule type" value="Genomic_DNA"/>
</dbReference>
<dbReference type="RefSeq" id="WP_218476958.1">
    <property type="nucleotide sequence ID" value="NZ_BAABJN010000015.1"/>
</dbReference>
<feature type="transmembrane region" description="Helical" evidence="1">
    <location>
        <begin position="84"/>
        <end position="103"/>
    </location>
</feature>
<organism evidence="2 3">
    <name type="scientific">Nocardia iowensis</name>
    <dbReference type="NCBI Taxonomy" id="204891"/>
    <lineage>
        <taxon>Bacteria</taxon>
        <taxon>Bacillati</taxon>
        <taxon>Actinomycetota</taxon>
        <taxon>Actinomycetes</taxon>
        <taxon>Mycobacteriales</taxon>
        <taxon>Nocardiaceae</taxon>
        <taxon>Nocardia</taxon>
    </lineage>
</organism>
<proteinExistence type="predicted"/>
<keyword evidence="1" id="KW-0812">Transmembrane</keyword>
<keyword evidence="1" id="KW-0472">Membrane</keyword>
<gene>
    <name evidence="2" type="ORF">KV110_15980</name>
</gene>
<evidence type="ECO:0000313" key="2">
    <source>
        <dbReference type="EMBL" id="QXN94421.1"/>
    </source>
</evidence>
<feature type="transmembrane region" description="Helical" evidence="1">
    <location>
        <begin position="109"/>
        <end position="130"/>
    </location>
</feature>
<evidence type="ECO:0000256" key="1">
    <source>
        <dbReference type="SAM" id="Phobius"/>
    </source>
</evidence>
<feature type="transmembrane region" description="Helical" evidence="1">
    <location>
        <begin position="54"/>
        <end position="77"/>
    </location>
</feature>
<protein>
    <recommendedName>
        <fullName evidence="4">Integral membrane protein</fullName>
    </recommendedName>
</protein>
<keyword evidence="1" id="KW-1133">Transmembrane helix</keyword>
<name>A0ABX8RYQ9_NOCIO</name>
<evidence type="ECO:0008006" key="4">
    <source>
        <dbReference type="Google" id="ProtNLM"/>
    </source>
</evidence>